<dbReference type="AlphaFoldDB" id="A0A5R8Q8F4"/>
<dbReference type="Proteomes" id="UP000306912">
    <property type="component" value="Unassembled WGS sequence"/>
</dbReference>
<dbReference type="InParanoid" id="A0A5R8Q8F4"/>
<accession>A0A5R8Q8F4</accession>
<gene>
    <name evidence="1" type="ORF">FEZ08_10735</name>
</gene>
<evidence type="ECO:0000313" key="1">
    <source>
        <dbReference type="EMBL" id="TLG71362.1"/>
    </source>
</evidence>
<organism evidence="1 2">
    <name type="scientific">Culicoidibacter larvae</name>
    <dbReference type="NCBI Taxonomy" id="2579976"/>
    <lineage>
        <taxon>Bacteria</taxon>
        <taxon>Bacillati</taxon>
        <taxon>Bacillota</taxon>
        <taxon>Culicoidibacteria</taxon>
        <taxon>Culicoidibacterales</taxon>
        <taxon>Culicoidibacteraceae</taxon>
        <taxon>Culicoidibacter</taxon>
    </lineage>
</organism>
<keyword evidence="2" id="KW-1185">Reference proteome</keyword>
<sequence>MAYVWVNGWTHSRGYDNVVFKFSFNTSSSSVWNNDGQVVSVWGWVSGEWTHYGQLSQYNREWTQTANRGCPGQGAQLAVDAHIQTYDKGGGSWPNWGNRVDVNTATYYNPRFDRGKLALGAATTSSRDVTYSGLDTPQSERLSYQLINGAYAQTANASKSGTLSFTGMEANTKYSRLFGMVPSNSSGPFICGGSLTFDVYPNYSPLTNPTVVNSSVSATSAKTAWFGGFGNKGNASYTNNLGLRNYGNNNNLQSYTDDLTTAGERTFTGLSRNTRYQVRTELVYTYHDGVIYNAGVSTEIYPTYSAVTVPAISVVRDASDPTKAIVSWSSIAGNMGNLKNWLAQICVRRSDSSTIIKAVNVSALTSTGSTILTGLPLDAKLNIRMEISGNYFDGSSKIQYGSTIVLDYVNNTRVYIDGVGWVRGIRTWVANENLEWKPNKGLVKVGNNSGGWS</sequence>
<reference evidence="1 2" key="1">
    <citation type="submission" date="2019-05" db="EMBL/GenBank/DDBJ databases">
        <title>Culicoidintestinum kansasii gen. nov., sp. nov. from the gastrointestinal tract of the biting midge, Culicoides sonorensis.</title>
        <authorList>
            <person name="Neupane S."/>
            <person name="Ghosh A."/>
            <person name="Gunther S."/>
            <person name="Martin K."/>
            <person name="Zurek L."/>
        </authorList>
    </citation>
    <scope>NUCLEOTIDE SEQUENCE [LARGE SCALE GENOMIC DNA]</scope>
    <source>
        <strain evidence="1 2">CS-1</strain>
    </source>
</reference>
<protein>
    <submittedName>
        <fullName evidence="1">Uncharacterized protein</fullName>
    </submittedName>
</protein>
<comment type="caution">
    <text evidence="1">The sequence shown here is derived from an EMBL/GenBank/DDBJ whole genome shotgun (WGS) entry which is preliminary data.</text>
</comment>
<dbReference type="EMBL" id="VBWP01000012">
    <property type="protein sequence ID" value="TLG71362.1"/>
    <property type="molecule type" value="Genomic_DNA"/>
</dbReference>
<dbReference type="RefSeq" id="WP_138192239.1">
    <property type="nucleotide sequence ID" value="NZ_VBWP01000012.1"/>
</dbReference>
<name>A0A5R8Q8F4_9FIRM</name>
<proteinExistence type="predicted"/>
<evidence type="ECO:0000313" key="2">
    <source>
        <dbReference type="Proteomes" id="UP000306912"/>
    </source>
</evidence>